<evidence type="ECO:0000256" key="2">
    <source>
        <dbReference type="ARBA" id="ARBA00022517"/>
    </source>
</evidence>
<keyword evidence="1 5" id="KW-0963">Cytoplasm</keyword>
<dbReference type="Pfam" id="PF01782">
    <property type="entry name" value="RimM"/>
    <property type="match status" value="1"/>
</dbReference>
<evidence type="ECO:0000256" key="3">
    <source>
        <dbReference type="ARBA" id="ARBA00022552"/>
    </source>
</evidence>
<comment type="similarity">
    <text evidence="5">Belongs to the RimM family.</text>
</comment>
<name>A0A3A8AET9_9HYPH</name>
<dbReference type="Gene3D" id="2.30.30.240">
    <property type="entry name" value="PRC-barrel domain"/>
    <property type="match status" value="1"/>
</dbReference>
<feature type="domain" description="Ribosome maturation factor RimM PRC barrel" evidence="7">
    <location>
        <begin position="103"/>
        <end position="170"/>
    </location>
</feature>
<dbReference type="GO" id="GO:0043022">
    <property type="term" value="F:ribosome binding"/>
    <property type="evidence" value="ECO:0007669"/>
    <property type="project" value="InterPro"/>
</dbReference>
<proteinExistence type="inferred from homology"/>
<feature type="domain" description="RimM N-terminal" evidence="6">
    <location>
        <begin position="11"/>
        <end position="88"/>
    </location>
</feature>
<dbReference type="Proteomes" id="UP000246132">
    <property type="component" value="Unassembled WGS sequence"/>
</dbReference>
<protein>
    <recommendedName>
        <fullName evidence="5">Ribosome maturation factor RimM</fullName>
    </recommendedName>
</protein>
<evidence type="ECO:0000259" key="7">
    <source>
        <dbReference type="Pfam" id="PF24986"/>
    </source>
</evidence>
<dbReference type="InterPro" id="IPR011961">
    <property type="entry name" value="RimM"/>
</dbReference>
<dbReference type="AlphaFoldDB" id="A0A3A8AET9"/>
<dbReference type="InterPro" id="IPR011033">
    <property type="entry name" value="PRC_barrel-like_sf"/>
</dbReference>
<dbReference type="InterPro" id="IPR056792">
    <property type="entry name" value="PRC_RimM"/>
</dbReference>
<comment type="subcellular location">
    <subcellularLocation>
        <location evidence="5">Cytoplasm</location>
    </subcellularLocation>
</comment>
<dbReference type="InterPro" id="IPR009000">
    <property type="entry name" value="Transl_B-barrel_sf"/>
</dbReference>
<sequence>MSTKPSNPVLMGVIGAPHGVRGEVRVKSHTGDPVALGDYGPLFDKDGNLFEITAIRPSKTVVVVRFKQVNGREAAEALNGTELFVDRSRLPDGELEDDEFFIDDLVGLDAVDADGARIGAIVAVHNFGADDMIEVRPAGGGRTELYPFTRAVVPEIDMDAGRLTLVAPGEIIARPEEDEAS</sequence>
<reference evidence="8 9" key="1">
    <citation type="journal article" date="2018" name="Int. J. Syst. Bacteriol.">
        <title>Oceaniradius stylonemae gen. nov., sp. nov., isolated from a red alga, Stylonema cornu-cervi.</title>
        <authorList>
            <person name="Jeong S."/>
        </authorList>
    </citation>
    <scope>NUCLEOTIDE SEQUENCE [LARGE SCALE GENOMIC DNA]</scope>
    <source>
        <strain evidence="8 9">StC1</strain>
    </source>
</reference>
<keyword evidence="9" id="KW-1185">Reference proteome</keyword>
<comment type="function">
    <text evidence="5">An accessory protein needed during the final step in the assembly of 30S ribosomal subunit, possibly for assembly of the head region. Essential for efficient processing of 16S rRNA. May be needed both before and after RbfA during the maturation of 16S rRNA. It has affinity for free ribosomal 30S subunits but not for 70S ribosomes.</text>
</comment>
<dbReference type="SUPFAM" id="SSF50346">
    <property type="entry name" value="PRC-barrel domain"/>
    <property type="match status" value="1"/>
</dbReference>
<dbReference type="Gene3D" id="2.40.30.60">
    <property type="entry name" value="RimM"/>
    <property type="match status" value="1"/>
</dbReference>
<dbReference type="PANTHER" id="PTHR33692">
    <property type="entry name" value="RIBOSOME MATURATION FACTOR RIMM"/>
    <property type="match status" value="1"/>
</dbReference>
<dbReference type="SUPFAM" id="SSF50447">
    <property type="entry name" value="Translation proteins"/>
    <property type="match status" value="1"/>
</dbReference>
<keyword evidence="4 5" id="KW-0143">Chaperone</keyword>
<dbReference type="NCBIfam" id="TIGR02273">
    <property type="entry name" value="16S_RimM"/>
    <property type="match status" value="1"/>
</dbReference>
<dbReference type="GO" id="GO:0005840">
    <property type="term" value="C:ribosome"/>
    <property type="evidence" value="ECO:0007669"/>
    <property type="project" value="InterPro"/>
</dbReference>
<comment type="subunit">
    <text evidence="5">Binds ribosomal protein uS19.</text>
</comment>
<evidence type="ECO:0000256" key="4">
    <source>
        <dbReference type="ARBA" id="ARBA00023186"/>
    </source>
</evidence>
<dbReference type="GO" id="GO:0006364">
    <property type="term" value="P:rRNA processing"/>
    <property type="evidence" value="ECO:0007669"/>
    <property type="project" value="UniProtKB-UniRule"/>
</dbReference>
<dbReference type="HAMAP" id="MF_00014">
    <property type="entry name" value="Ribosome_mat_RimM"/>
    <property type="match status" value="1"/>
</dbReference>
<accession>A0A3A8AET9</accession>
<dbReference type="OrthoDB" id="9788191at2"/>
<evidence type="ECO:0000313" key="8">
    <source>
        <dbReference type="EMBL" id="RKF07908.1"/>
    </source>
</evidence>
<dbReference type="PANTHER" id="PTHR33692:SF1">
    <property type="entry name" value="RIBOSOME MATURATION FACTOR RIMM"/>
    <property type="match status" value="1"/>
</dbReference>
<gene>
    <name evidence="5 8" type="primary">rimM</name>
    <name evidence="8" type="ORF">DEM25_005995</name>
</gene>
<comment type="domain">
    <text evidence="5">The PRC barrel domain binds ribosomal protein uS19.</text>
</comment>
<evidence type="ECO:0000256" key="1">
    <source>
        <dbReference type="ARBA" id="ARBA00022490"/>
    </source>
</evidence>
<comment type="caution">
    <text evidence="8">The sequence shown here is derived from an EMBL/GenBank/DDBJ whole genome shotgun (WGS) entry which is preliminary data.</text>
</comment>
<dbReference type="EMBL" id="QFWV02000004">
    <property type="protein sequence ID" value="RKF07908.1"/>
    <property type="molecule type" value="Genomic_DNA"/>
</dbReference>
<dbReference type="GO" id="GO:0042274">
    <property type="term" value="P:ribosomal small subunit biogenesis"/>
    <property type="evidence" value="ECO:0007669"/>
    <property type="project" value="UniProtKB-UniRule"/>
</dbReference>
<keyword evidence="2 5" id="KW-0690">Ribosome biogenesis</keyword>
<dbReference type="GO" id="GO:0005737">
    <property type="term" value="C:cytoplasm"/>
    <property type="evidence" value="ECO:0007669"/>
    <property type="project" value="UniProtKB-SubCell"/>
</dbReference>
<organism evidence="8 9">
    <name type="scientific">Oceaniradius stylonematis</name>
    <dbReference type="NCBI Taxonomy" id="2184161"/>
    <lineage>
        <taxon>Bacteria</taxon>
        <taxon>Pseudomonadati</taxon>
        <taxon>Pseudomonadota</taxon>
        <taxon>Alphaproteobacteria</taxon>
        <taxon>Hyphomicrobiales</taxon>
        <taxon>Ahrensiaceae</taxon>
        <taxon>Oceaniradius</taxon>
    </lineage>
</organism>
<evidence type="ECO:0000256" key="5">
    <source>
        <dbReference type="HAMAP-Rule" id="MF_00014"/>
    </source>
</evidence>
<keyword evidence="3 5" id="KW-0698">rRNA processing</keyword>
<dbReference type="RefSeq" id="WP_109768971.1">
    <property type="nucleotide sequence ID" value="NZ_QFWV02000004.1"/>
</dbReference>
<evidence type="ECO:0000259" key="6">
    <source>
        <dbReference type="Pfam" id="PF01782"/>
    </source>
</evidence>
<dbReference type="InterPro" id="IPR036976">
    <property type="entry name" value="RimM_N_sf"/>
</dbReference>
<evidence type="ECO:0000313" key="9">
    <source>
        <dbReference type="Proteomes" id="UP000246132"/>
    </source>
</evidence>
<dbReference type="Pfam" id="PF24986">
    <property type="entry name" value="PRC_RimM"/>
    <property type="match status" value="1"/>
</dbReference>
<dbReference type="InterPro" id="IPR002676">
    <property type="entry name" value="RimM_N"/>
</dbReference>